<proteinExistence type="predicted"/>
<comment type="caution">
    <text evidence="1">The sequence shown here is derived from an EMBL/GenBank/DDBJ whole genome shotgun (WGS) entry which is preliminary data.</text>
</comment>
<name>A0A0E9N645_9BACT</name>
<dbReference type="RefSeq" id="WP_046371409.1">
    <property type="nucleotide sequence ID" value="NZ_BBWV01000005.1"/>
</dbReference>
<dbReference type="STRING" id="1220578.FPE01S_05_00870"/>
<sequence length="80" mass="9340">MQITAKTILEKAAEIQLADEISAIMQRFFKEVSTRVEQRRLDEWVEEDSAHEEFFLLVAAFARHQSFEEAVEVLAQTARR</sequence>
<evidence type="ECO:0000313" key="2">
    <source>
        <dbReference type="Proteomes" id="UP000033121"/>
    </source>
</evidence>
<keyword evidence="2" id="KW-1185">Reference proteome</keyword>
<reference evidence="1 2" key="1">
    <citation type="submission" date="2015-04" db="EMBL/GenBank/DDBJ databases">
        <title>Whole genome shotgun sequence of Flavihumibacter petaseus NBRC 106054.</title>
        <authorList>
            <person name="Miyazawa S."/>
            <person name="Hosoyama A."/>
            <person name="Hashimoto M."/>
            <person name="Noguchi M."/>
            <person name="Tsuchikane K."/>
            <person name="Ohji S."/>
            <person name="Yamazoe A."/>
            <person name="Ichikawa N."/>
            <person name="Kimura A."/>
            <person name="Fujita N."/>
        </authorList>
    </citation>
    <scope>NUCLEOTIDE SEQUENCE [LARGE SCALE GENOMIC DNA]</scope>
    <source>
        <strain evidence="1 2">NBRC 106054</strain>
    </source>
</reference>
<dbReference type="EMBL" id="BBWV01000005">
    <property type="protein sequence ID" value="GAO45392.1"/>
    <property type="molecule type" value="Genomic_DNA"/>
</dbReference>
<accession>A0A0E9N645</accession>
<gene>
    <name evidence="1" type="ORF">FPE01S_05_00870</name>
</gene>
<dbReference type="AlphaFoldDB" id="A0A0E9N645"/>
<dbReference type="Proteomes" id="UP000033121">
    <property type="component" value="Unassembled WGS sequence"/>
</dbReference>
<organism evidence="1 2">
    <name type="scientific">Flavihumibacter petaseus NBRC 106054</name>
    <dbReference type="NCBI Taxonomy" id="1220578"/>
    <lineage>
        <taxon>Bacteria</taxon>
        <taxon>Pseudomonadati</taxon>
        <taxon>Bacteroidota</taxon>
        <taxon>Chitinophagia</taxon>
        <taxon>Chitinophagales</taxon>
        <taxon>Chitinophagaceae</taxon>
        <taxon>Flavihumibacter</taxon>
    </lineage>
</organism>
<protein>
    <submittedName>
        <fullName evidence="1">Uncharacterized protein</fullName>
    </submittedName>
</protein>
<evidence type="ECO:0000313" key="1">
    <source>
        <dbReference type="EMBL" id="GAO45392.1"/>
    </source>
</evidence>